<comment type="caution">
    <text evidence="2">The sequence shown here is derived from an EMBL/GenBank/DDBJ whole genome shotgun (WGS) entry which is preliminary data.</text>
</comment>
<sequence>MGATVLPVAANGPLQARRFGSYSLWAVGPADAVWAGKLTLPLTALREVPLLIPTDDFALTRRLRQACEAAGFDPQIAAQSAHWDFLAAMAGSGLGTAILPEPLVQMLKTRGLTMARLARAGVQWEIGHIWVRDRYLSYAARAWLEVCDEILGAGARAQAASSEQA</sequence>
<dbReference type="EMBL" id="JFZZ01000147">
    <property type="protein sequence ID" value="KAK86656.1"/>
    <property type="molecule type" value="Genomic_DNA"/>
</dbReference>
<accession>A0A158M1B1</accession>
<dbReference type="PANTHER" id="PTHR30419">
    <property type="entry name" value="HTH-TYPE TRANSCRIPTIONAL REGULATOR YBHD"/>
    <property type="match status" value="1"/>
</dbReference>
<name>A0A158M1B1_9BORD</name>
<gene>
    <name evidence="2" type="ORF">L497_2472</name>
</gene>
<dbReference type="PATRIC" id="fig|1331206.3.peg.3561"/>
<proteinExistence type="predicted"/>
<feature type="domain" description="LysR substrate-binding" evidence="1">
    <location>
        <begin position="10"/>
        <end position="149"/>
    </location>
</feature>
<evidence type="ECO:0000259" key="1">
    <source>
        <dbReference type="Pfam" id="PF03466"/>
    </source>
</evidence>
<dbReference type="InterPro" id="IPR005119">
    <property type="entry name" value="LysR_subst-bd"/>
</dbReference>
<evidence type="ECO:0000313" key="2">
    <source>
        <dbReference type="EMBL" id="KAK86656.1"/>
    </source>
</evidence>
<dbReference type="AlphaFoldDB" id="A0A158M1B1"/>
<dbReference type="Proteomes" id="UP000026682">
    <property type="component" value="Unassembled WGS sequence"/>
</dbReference>
<dbReference type="PANTHER" id="PTHR30419:SF8">
    <property type="entry name" value="NITROGEN ASSIMILATION TRANSCRIPTIONAL ACTIVATOR-RELATED"/>
    <property type="match status" value="1"/>
</dbReference>
<dbReference type="GO" id="GO:0005829">
    <property type="term" value="C:cytosol"/>
    <property type="evidence" value="ECO:0007669"/>
    <property type="project" value="TreeGrafter"/>
</dbReference>
<evidence type="ECO:0000313" key="3">
    <source>
        <dbReference type="Proteomes" id="UP000026682"/>
    </source>
</evidence>
<dbReference type="Gene3D" id="3.40.190.290">
    <property type="match status" value="1"/>
</dbReference>
<organism evidence="2 3">
    <name type="scientific">Bordetella holmesii CDC-H585-BH</name>
    <dbReference type="NCBI Taxonomy" id="1331206"/>
    <lineage>
        <taxon>Bacteria</taxon>
        <taxon>Pseudomonadati</taxon>
        <taxon>Pseudomonadota</taxon>
        <taxon>Betaproteobacteria</taxon>
        <taxon>Burkholderiales</taxon>
        <taxon>Alcaligenaceae</taxon>
        <taxon>Bordetella</taxon>
    </lineage>
</organism>
<reference evidence="2 3" key="1">
    <citation type="submission" date="2014-03" db="EMBL/GenBank/DDBJ databases">
        <title>Genome sequence of Bordetella holmseii.</title>
        <authorList>
            <person name="Harvill E."/>
            <person name="Goodfield L.L."/>
            <person name="Ivanov Y."/>
            <person name="Meyer J.A."/>
            <person name="Newth C."/>
            <person name="Cassiday P."/>
            <person name="Tondella M.L."/>
            <person name="Liao P."/>
            <person name="Zimmerman J."/>
            <person name="Meert K."/>
            <person name="Wessel D."/>
            <person name="Berger J."/>
            <person name="Dean J.M."/>
            <person name="Holubkov R."/>
            <person name="Burr J."/>
            <person name="Liu T."/>
            <person name="Brinkac L.M."/>
            <person name="Sanka R."/>
            <person name="Kim M."/>
            <person name="Losada L."/>
        </authorList>
    </citation>
    <scope>NUCLEOTIDE SEQUENCE [LARGE SCALE GENOMIC DNA]</scope>
    <source>
        <strain evidence="2 3">CDC-H585-BH</strain>
    </source>
</reference>
<dbReference type="Pfam" id="PF03466">
    <property type="entry name" value="LysR_substrate"/>
    <property type="match status" value="1"/>
</dbReference>
<dbReference type="InterPro" id="IPR050950">
    <property type="entry name" value="HTH-type_LysR_regulators"/>
</dbReference>
<dbReference type="GO" id="GO:0006355">
    <property type="term" value="P:regulation of DNA-templated transcription"/>
    <property type="evidence" value="ECO:0007669"/>
    <property type="project" value="TreeGrafter"/>
</dbReference>
<protein>
    <submittedName>
        <fullName evidence="2">LysR substrate-binding domain protein</fullName>
    </submittedName>
</protein>
<dbReference type="SUPFAM" id="SSF53850">
    <property type="entry name" value="Periplasmic binding protein-like II"/>
    <property type="match status" value="1"/>
</dbReference>